<dbReference type="PANTHER" id="PTHR43019">
    <property type="entry name" value="SERINE ENDOPROTEASE DEGS"/>
    <property type="match status" value="1"/>
</dbReference>
<dbReference type="InterPro" id="IPR043504">
    <property type="entry name" value="Peptidase_S1_PA_chymotrypsin"/>
</dbReference>
<name>A0ABP7BQW9_9MICC</name>
<evidence type="ECO:0008006" key="3">
    <source>
        <dbReference type="Google" id="ProtNLM"/>
    </source>
</evidence>
<dbReference type="PANTHER" id="PTHR43019:SF23">
    <property type="entry name" value="PROTEASE DO-LIKE 5, CHLOROPLASTIC"/>
    <property type="match status" value="1"/>
</dbReference>
<keyword evidence="2" id="KW-1185">Reference proteome</keyword>
<proteinExistence type="predicted"/>
<gene>
    <name evidence="1" type="ORF">GCM10023081_02810</name>
</gene>
<accession>A0ABP7BQW9</accession>
<dbReference type="RefSeq" id="WP_345147909.1">
    <property type="nucleotide sequence ID" value="NZ_BAABEO010000004.1"/>
</dbReference>
<dbReference type="Gene3D" id="2.40.10.10">
    <property type="entry name" value="Trypsin-like serine proteases"/>
    <property type="match status" value="2"/>
</dbReference>
<dbReference type="InterPro" id="IPR009003">
    <property type="entry name" value="Peptidase_S1_PA"/>
</dbReference>
<dbReference type="InterPro" id="IPR001940">
    <property type="entry name" value="Peptidase_S1C"/>
</dbReference>
<sequence length="322" mass="33045">MAIPPLPRSRTRHASGAALGLLLAVLGLVAPPAASAVLDPVAYDPGAIEKSVVQLYIEWSGAVGYDGDHGEVVWLQEPVAYGSSCSGVFVTASAHIATAGHCVDNSDPATIGNELAAAYLRSQGNTEEQVEQKIGYMWYDETTITRTVYAYQNESLQGAVLPARGLVTEVVAFQNLDQGDNALLRVTGFTEPTPALPVRAGAAAVGDRVTAIGFPALVGTVSEAGRQRASFKSGEVSSVQTWSSGVAFVEISAAVSAGMSGGPVVDGNGEVVGCVSFGPGNGQAFNFATTDLDGFLLTHGVDPASAETLQPVPVQPRTATAG</sequence>
<reference evidence="2" key="1">
    <citation type="journal article" date="2019" name="Int. J. Syst. Evol. Microbiol.">
        <title>The Global Catalogue of Microorganisms (GCM) 10K type strain sequencing project: providing services to taxonomists for standard genome sequencing and annotation.</title>
        <authorList>
            <consortium name="The Broad Institute Genomics Platform"/>
            <consortium name="The Broad Institute Genome Sequencing Center for Infectious Disease"/>
            <person name="Wu L."/>
            <person name="Ma J."/>
        </authorList>
    </citation>
    <scope>NUCLEOTIDE SEQUENCE [LARGE SCALE GENOMIC DNA]</scope>
    <source>
        <strain evidence="2">JCM 30742</strain>
    </source>
</reference>
<evidence type="ECO:0000313" key="1">
    <source>
        <dbReference type="EMBL" id="GAA3667544.1"/>
    </source>
</evidence>
<dbReference type="Pfam" id="PF13365">
    <property type="entry name" value="Trypsin_2"/>
    <property type="match status" value="1"/>
</dbReference>
<dbReference type="EMBL" id="BAABEO010000004">
    <property type="protein sequence ID" value="GAA3667544.1"/>
    <property type="molecule type" value="Genomic_DNA"/>
</dbReference>
<evidence type="ECO:0000313" key="2">
    <source>
        <dbReference type="Proteomes" id="UP001500752"/>
    </source>
</evidence>
<dbReference type="Proteomes" id="UP001500752">
    <property type="component" value="Unassembled WGS sequence"/>
</dbReference>
<dbReference type="SUPFAM" id="SSF50494">
    <property type="entry name" value="Trypsin-like serine proteases"/>
    <property type="match status" value="1"/>
</dbReference>
<organism evidence="1 2">
    <name type="scientific">Arthrobacter ginkgonis</name>
    <dbReference type="NCBI Taxonomy" id="1630594"/>
    <lineage>
        <taxon>Bacteria</taxon>
        <taxon>Bacillati</taxon>
        <taxon>Actinomycetota</taxon>
        <taxon>Actinomycetes</taxon>
        <taxon>Micrococcales</taxon>
        <taxon>Micrococcaceae</taxon>
        <taxon>Arthrobacter</taxon>
    </lineage>
</organism>
<comment type="caution">
    <text evidence="1">The sequence shown here is derived from an EMBL/GenBank/DDBJ whole genome shotgun (WGS) entry which is preliminary data.</text>
</comment>
<dbReference type="PRINTS" id="PR00834">
    <property type="entry name" value="PROTEASES2C"/>
</dbReference>
<protein>
    <recommendedName>
        <fullName evidence="3">Serine protease</fullName>
    </recommendedName>
</protein>